<dbReference type="EC" id="5.1.1.1" evidence="4"/>
<dbReference type="SUPFAM" id="SSF51419">
    <property type="entry name" value="PLP-binding barrel"/>
    <property type="match status" value="1"/>
</dbReference>
<keyword evidence="3 4" id="KW-0413">Isomerase</keyword>
<gene>
    <name evidence="6" type="primary">alr</name>
    <name evidence="6" type="ORF">V3851_03175</name>
</gene>
<evidence type="ECO:0000256" key="1">
    <source>
        <dbReference type="ARBA" id="ARBA00001933"/>
    </source>
</evidence>
<dbReference type="PRINTS" id="PR00992">
    <property type="entry name" value="ALARACEMASE"/>
</dbReference>
<comment type="caution">
    <text evidence="6">The sequence shown here is derived from an EMBL/GenBank/DDBJ whole genome shotgun (WGS) entry which is preliminary data.</text>
</comment>
<dbReference type="RefSeq" id="WP_331845021.1">
    <property type="nucleotide sequence ID" value="NZ_JAZHPZ010000001.1"/>
</dbReference>
<evidence type="ECO:0000313" key="6">
    <source>
        <dbReference type="EMBL" id="MEF2964819.1"/>
    </source>
</evidence>
<feature type="active site" description="Proton acceptor; specific for L-alanine" evidence="4">
    <location>
        <position position="273"/>
    </location>
</feature>
<dbReference type="NCBIfam" id="TIGR00492">
    <property type="entry name" value="alr"/>
    <property type="match status" value="1"/>
</dbReference>
<dbReference type="InterPro" id="IPR000821">
    <property type="entry name" value="Ala_racemase"/>
</dbReference>
<dbReference type="Pfam" id="PF00842">
    <property type="entry name" value="Ala_racemase_C"/>
    <property type="match status" value="1"/>
</dbReference>
<feature type="active site" description="Proton acceptor; specific for D-alanine" evidence="4">
    <location>
        <position position="44"/>
    </location>
</feature>
<evidence type="ECO:0000256" key="2">
    <source>
        <dbReference type="ARBA" id="ARBA00022898"/>
    </source>
</evidence>
<comment type="catalytic activity">
    <reaction evidence="4">
        <text>L-alanine = D-alanine</text>
        <dbReference type="Rhea" id="RHEA:20249"/>
        <dbReference type="ChEBI" id="CHEBI:57416"/>
        <dbReference type="ChEBI" id="CHEBI:57972"/>
        <dbReference type="EC" id="5.1.1.1"/>
    </reaction>
</comment>
<comment type="cofactor">
    <cofactor evidence="1 4">
        <name>pyridoxal 5'-phosphate</name>
        <dbReference type="ChEBI" id="CHEBI:597326"/>
    </cofactor>
</comment>
<dbReference type="Pfam" id="PF01168">
    <property type="entry name" value="Ala_racemase_N"/>
    <property type="match status" value="1"/>
</dbReference>
<reference evidence="6 7" key="1">
    <citation type="submission" date="2024-02" db="EMBL/GenBank/DDBJ databases">
        <title>A nitrogen-fixing paenibacillus bacterium.</title>
        <authorList>
            <person name="Zhang W.L."/>
            <person name="Chen S.F."/>
        </authorList>
    </citation>
    <scope>NUCLEOTIDE SEQUENCE [LARGE SCALE GENOMIC DNA]</scope>
    <source>
        <strain evidence="6 7">M1</strain>
    </source>
</reference>
<dbReference type="InterPro" id="IPR009006">
    <property type="entry name" value="Ala_racemase/Decarboxylase_C"/>
</dbReference>
<dbReference type="SUPFAM" id="SSF50621">
    <property type="entry name" value="Alanine racemase C-terminal domain-like"/>
    <property type="match status" value="1"/>
</dbReference>
<dbReference type="Proteomes" id="UP001306950">
    <property type="component" value="Unassembled WGS sequence"/>
</dbReference>
<dbReference type="CDD" id="cd00430">
    <property type="entry name" value="PLPDE_III_AR"/>
    <property type="match status" value="1"/>
</dbReference>
<dbReference type="InterPro" id="IPR029066">
    <property type="entry name" value="PLP-binding_barrel"/>
</dbReference>
<organism evidence="6 7">
    <name type="scientific">Paenibacillus haidiansis</name>
    <dbReference type="NCBI Taxonomy" id="1574488"/>
    <lineage>
        <taxon>Bacteria</taxon>
        <taxon>Bacillati</taxon>
        <taxon>Bacillota</taxon>
        <taxon>Bacilli</taxon>
        <taxon>Bacillales</taxon>
        <taxon>Paenibacillaceae</taxon>
        <taxon>Paenibacillus</taxon>
    </lineage>
</organism>
<feature type="binding site" evidence="4">
    <location>
        <position position="142"/>
    </location>
    <ligand>
        <name>substrate</name>
    </ligand>
</feature>
<sequence>MKSTNSPDRCRDTRAEISLDAVAHNLRLFRRNAAERCRIMAVVKANGYGHGAAAIARTAIAHGADYLGVAIVDEAVQLRNGGIDTPILVLGHTPPHAVAAAIAQGISLTVFTDEVLQEVMESARRLKRQARIHLKTDTGMGRIGLSSPESVLELALKAASSSYILIEGLFTHFADADGHDRGFTERQFSSFRACIDLLAGHNLSIPIKHCCNSAAAMCYPEMHMDMIRVGIALYGLYPSVNARLPEYPLREAMCLKTSVIDLRQIGDGQTVGYGRTFKATATRMIATVPIGYADGLSRALSNKGHALVRGKRVPIAGRVCMDQTMLDVTEVDGVRTGDAVTLFGGAETGGGIPIDEVATHMNTIPYEVVCLIGQRVPRVYKYSLKPE</sequence>
<feature type="modified residue" description="N6-(pyridoxal phosphate)lysine" evidence="4">
    <location>
        <position position="44"/>
    </location>
</feature>
<dbReference type="Gene3D" id="2.40.37.10">
    <property type="entry name" value="Lyase, Ornithine Decarboxylase, Chain A, domain 1"/>
    <property type="match status" value="1"/>
</dbReference>
<dbReference type="InterPro" id="IPR011079">
    <property type="entry name" value="Ala_racemase_C"/>
</dbReference>
<name>A0ABU7VM21_9BACL</name>
<keyword evidence="2 4" id="KW-0663">Pyridoxal phosphate</keyword>
<feature type="domain" description="Alanine racemase C-terminal" evidence="5">
    <location>
        <begin position="252"/>
        <end position="381"/>
    </location>
</feature>
<evidence type="ECO:0000256" key="3">
    <source>
        <dbReference type="ARBA" id="ARBA00023235"/>
    </source>
</evidence>
<dbReference type="HAMAP" id="MF_01201">
    <property type="entry name" value="Ala_racemase"/>
    <property type="match status" value="1"/>
</dbReference>
<dbReference type="EMBL" id="JAZHPZ010000001">
    <property type="protein sequence ID" value="MEF2964819.1"/>
    <property type="molecule type" value="Genomic_DNA"/>
</dbReference>
<dbReference type="PANTHER" id="PTHR30511:SF0">
    <property type="entry name" value="ALANINE RACEMASE, CATABOLIC-RELATED"/>
    <property type="match status" value="1"/>
</dbReference>
<evidence type="ECO:0000256" key="4">
    <source>
        <dbReference type="HAMAP-Rule" id="MF_01201"/>
    </source>
</evidence>
<evidence type="ECO:0000313" key="7">
    <source>
        <dbReference type="Proteomes" id="UP001306950"/>
    </source>
</evidence>
<dbReference type="PROSITE" id="PS00395">
    <property type="entry name" value="ALANINE_RACEMASE"/>
    <property type="match status" value="1"/>
</dbReference>
<dbReference type="InterPro" id="IPR020622">
    <property type="entry name" value="Ala_racemase_pyridoxalP-BS"/>
</dbReference>
<comment type="pathway">
    <text evidence="4">Amino-acid biosynthesis; D-alanine biosynthesis; D-alanine from L-alanine: step 1/1.</text>
</comment>
<protein>
    <recommendedName>
        <fullName evidence="4">Alanine racemase</fullName>
        <ecNumber evidence="4">5.1.1.1</ecNumber>
    </recommendedName>
</protein>
<dbReference type="SMART" id="SM01005">
    <property type="entry name" value="Ala_racemase_C"/>
    <property type="match status" value="1"/>
</dbReference>
<dbReference type="Gene3D" id="3.20.20.10">
    <property type="entry name" value="Alanine racemase"/>
    <property type="match status" value="1"/>
</dbReference>
<keyword evidence="7" id="KW-1185">Reference proteome</keyword>
<dbReference type="PANTHER" id="PTHR30511">
    <property type="entry name" value="ALANINE RACEMASE"/>
    <property type="match status" value="1"/>
</dbReference>
<dbReference type="GO" id="GO:0008784">
    <property type="term" value="F:alanine racemase activity"/>
    <property type="evidence" value="ECO:0007669"/>
    <property type="project" value="UniProtKB-EC"/>
</dbReference>
<proteinExistence type="inferred from homology"/>
<comment type="function">
    <text evidence="4">Catalyzes the interconversion of L-alanine and D-alanine. May also act on other amino acids.</text>
</comment>
<feature type="binding site" evidence="4">
    <location>
        <position position="321"/>
    </location>
    <ligand>
        <name>substrate</name>
    </ligand>
</feature>
<accession>A0ABU7VM21</accession>
<comment type="similarity">
    <text evidence="4">Belongs to the alanine racemase family.</text>
</comment>
<dbReference type="InterPro" id="IPR001608">
    <property type="entry name" value="Ala_racemase_N"/>
</dbReference>
<evidence type="ECO:0000259" key="5">
    <source>
        <dbReference type="SMART" id="SM01005"/>
    </source>
</evidence>